<evidence type="ECO:0000256" key="4">
    <source>
        <dbReference type="ARBA" id="ARBA00022989"/>
    </source>
</evidence>
<dbReference type="AlphaFoldDB" id="A0AAW8TSF1"/>
<dbReference type="PANTHER" id="PTHR47891">
    <property type="entry name" value="TRANSPORTER-RELATED"/>
    <property type="match status" value="1"/>
</dbReference>
<gene>
    <name evidence="7" type="ORF">P7H43_01825</name>
</gene>
<dbReference type="InterPro" id="IPR045861">
    <property type="entry name" value="CorA_cytoplasmic_dom"/>
</dbReference>
<comment type="caution">
    <text evidence="7">The sequence shown here is derived from an EMBL/GenBank/DDBJ whole genome shotgun (WGS) entry which is preliminary data.</text>
</comment>
<dbReference type="CDD" id="cd12827">
    <property type="entry name" value="EcCorA_ZntB-like_u2"/>
    <property type="match status" value="1"/>
</dbReference>
<dbReference type="RefSeq" id="WP_270596438.1">
    <property type="nucleotide sequence ID" value="NZ_JAQESC010000001.1"/>
</dbReference>
<evidence type="ECO:0000256" key="3">
    <source>
        <dbReference type="ARBA" id="ARBA00022692"/>
    </source>
</evidence>
<feature type="transmembrane region" description="Helical" evidence="6">
    <location>
        <begin position="293"/>
        <end position="312"/>
    </location>
</feature>
<dbReference type="Pfam" id="PF01544">
    <property type="entry name" value="CorA"/>
    <property type="match status" value="1"/>
</dbReference>
<dbReference type="InterPro" id="IPR045863">
    <property type="entry name" value="CorA_TM1_TM2"/>
</dbReference>
<evidence type="ECO:0000313" key="8">
    <source>
        <dbReference type="Proteomes" id="UP001256711"/>
    </source>
</evidence>
<feature type="transmembrane region" description="Helical" evidence="6">
    <location>
        <begin position="261"/>
        <end position="281"/>
    </location>
</feature>
<evidence type="ECO:0000256" key="2">
    <source>
        <dbReference type="ARBA" id="ARBA00009765"/>
    </source>
</evidence>
<comment type="subcellular location">
    <subcellularLocation>
        <location evidence="1">Membrane</location>
        <topology evidence="1">Multi-pass membrane protein</topology>
    </subcellularLocation>
</comment>
<dbReference type="Proteomes" id="UP001256711">
    <property type="component" value="Unassembled WGS sequence"/>
</dbReference>
<dbReference type="SUPFAM" id="SSF143865">
    <property type="entry name" value="CorA soluble domain-like"/>
    <property type="match status" value="1"/>
</dbReference>
<keyword evidence="5 6" id="KW-0472">Membrane</keyword>
<dbReference type="InterPro" id="IPR047199">
    <property type="entry name" value="CorA-like"/>
</dbReference>
<comment type="similarity">
    <text evidence="2">Belongs to the CorA metal ion transporter (MIT) (TC 1.A.35) family.</text>
</comment>
<dbReference type="GO" id="GO:0046873">
    <property type="term" value="F:metal ion transmembrane transporter activity"/>
    <property type="evidence" value="ECO:0007669"/>
    <property type="project" value="InterPro"/>
</dbReference>
<dbReference type="SUPFAM" id="SSF144083">
    <property type="entry name" value="Magnesium transport protein CorA, transmembrane region"/>
    <property type="match status" value="1"/>
</dbReference>
<evidence type="ECO:0000256" key="5">
    <source>
        <dbReference type="ARBA" id="ARBA00023136"/>
    </source>
</evidence>
<evidence type="ECO:0000256" key="1">
    <source>
        <dbReference type="ARBA" id="ARBA00004141"/>
    </source>
</evidence>
<dbReference type="Gene3D" id="3.30.460.20">
    <property type="entry name" value="CorA soluble domain-like"/>
    <property type="match status" value="1"/>
</dbReference>
<keyword evidence="4 6" id="KW-1133">Transmembrane helix</keyword>
<reference evidence="7" key="1">
    <citation type="submission" date="2023-03" db="EMBL/GenBank/DDBJ databases">
        <authorList>
            <person name="Shen W."/>
            <person name="Cai J."/>
        </authorList>
    </citation>
    <scope>NUCLEOTIDE SEQUENCE</scope>
    <source>
        <strain evidence="7">B226-2</strain>
    </source>
</reference>
<dbReference type="GO" id="GO:0016020">
    <property type="term" value="C:membrane"/>
    <property type="evidence" value="ECO:0007669"/>
    <property type="project" value="UniProtKB-SubCell"/>
</dbReference>
<proteinExistence type="inferred from homology"/>
<organism evidence="7 8">
    <name type="scientific">Enterococcus asini</name>
    <dbReference type="NCBI Taxonomy" id="57732"/>
    <lineage>
        <taxon>Bacteria</taxon>
        <taxon>Bacillati</taxon>
        <taxon>Bacillota</taxon>
        <taxon>Bacilli</taxon>
        <taxon>Lactobacillales</taxon>
        <taxon>Enterococcaceae</taxon>
        <taxon>Enterococcus</taxon>
    </lineage>
</organism>
<evidence type="ECO:0000256" key="6">
    <source>
        <dbReference type="SAM" id="Phobius"/>
    </source>
</evidence>
<sequence length="318" mass="36262">MIDYYALDGNYLRKAPHDGEEVTWIHLENPTPQEIEAASATYHLPTDYLTAVLDDVETARMEGGQSQPTKRPLLLVLEFPFVTTSASGYLQYNTYPLSLILLPDKKLITVAKHQPPFFEKVLTTPIKENDLIPRVNIFLTLLWELTYSYNRHLEEIDQQVNRLESQIKVATENQSLYQVMDIQKSLVFFEESTTANHEVLKELYDADHLNKLHSYRNHLHDILVETGQSMTTSRIYLKLVSQMTDTFSAIVSNNLNNIMKILTSLTIVLTIPTIIGGLYGMNVKIPLADQDGAFLLITLGILVLCLVTVHYLRKKNLL</sequence>
<evidence type="ECO:0000313" key="7">
    <source>
        <dbReference type="EMBL" id="MDT2809231.1"/>
    </source>
</evidence>
<protein>
    <submittedName>
        <fullName evidence="7">Magnesium transporter CorA family protein</fullName>
    </submittedName>
</protein>
<keyword evidence="3 6" id="KW-0812">Transmembrane</keyword>
<name>A0AAW8TSF1_9ENTE</name>
<dbReference type="InterPro" id="IPR002523">
    <property type="entry name" value="MgTranspt_CorA/ZnTranspt_ZntB"/>
</dbReference>
<accession>A0AAW8TSF1</accession>
<dbReference type="EMBL" id="JARQBJ010000001">
    <property type="protein sequence ID" value="MDT2809231.1"/>
    <property type="molecule type" value="Genomic_DNA"/>
</dbReference>
<dbReference type="Gene3D" id="1.20.58.340">
    <property type="entry name" value="Magnesium transport protein CorA, transmembrane region"/>
    <property type="match status" value="2"/>
</dbReference>
<dbReference type="PANTHER" id="PTHR47891:SF1">
    <property type="entry name" value="CORA-MAGNESIUM AND COBALT TRANSPORTER"/>
    <property type="match status" value="1"/>
</dbReference>